<feature type="region of interest" description="Disordered" evidence="9">
    <location>
        <begin position="817"/>
        <end position="1138"/>
    </location>
</feature>
<dbReference type="Ensembl" id="ENSSFOT00015078729.1">
    <property type="protein sequence ID" value="ENSSFOP00015063108.1"/>
    <property type="gene ID" value="ENSSFOG00015031316.1"/>
</dbReference>
<dbReference type="GO" id="GO:0005634">
    <property type="term" value="C:nucleus"/>
    <property type="evidence" value="ECO:0007669"/>
    <property type="project" value="UniProtKB-SubCell"/>
</dbReference>
<protein>
    <submittedName>
        <fullName evidence="11">BCL6 corepressor-like 1</fullName>
    </submittedName>
</protein>
<dbReference type="Proteomes" id="UP000694397">
    <property type="component" value="Chromosome 14"/>
</dbReference>
<dbReference type="OrthoDB" id="3666223at2759"/>
<evidence type="ECO:0000256" key="3">
    <source>
        <dbReference type="ARBA" id="ARBA00022553"/>
    </source>
</evidence>
<keyword evidence="12" id="KW-1185">Reference proteome</keyword>
<reference evidence="11 12" key="1">
    <citation type="submission" date="2019-04" db="EMBL/GenBank/DDBJ databases">
        <authorList>
            <consortium name="Wellcome Sanger Institute Data Sharing"/>
        </authorList>
    </citation>
    <scope>NUCLEOTIDE SEQUENCE [LARGE SCALE GENOMIC DNA]</scope>
</reference>
<evidence type="ECO:0000256" key="4">
    <source>
        <dbReference type="ARBA" id="ARBA00022737"/>
    </source>
</evidence>
<name>A0A8C9VPV6_SCLFO</name>
<dbReference type="InterPro" id="IPR038227">
    <property type="entry name" value="PUFD_som_sf"/>
</dbReference>
<feature type="compositionally biased region" description="Basic and acidic residues" evidence="9">
    <location>
        <begin position="343"/>
        <end position="357"/>
    </location>
</feature>
<dbReference type="Pfam" id="PF12796">
    <property type="entry name" value="Ank_2"/>
    <property type="match status" value="1"/>
</dbReference>
<dbReference type="InterPro" id="IPR047144">
    <property type="entry name" value="BCOR-like"/>
</dbReference>
<organism evidence="11 12">
    <name type="scientific">Scleropages formosus</name>
    <name type="common">Asian bonytongue</name>
    <name type="synonym">Osteoglossum formosum</name>
    <dbReference type="NCBI Taxonomy" id="113540"/>
    <lineage>
        <taxon>Eukaryota</taxon>
        <taxon>Metazoa</taxon>
        <taxon>Chordata</taxon>
        <taxon>Craniata</taxon>
        <taxon>Vertebrata</taxon>
        <taxon>Euteleostomi</taxon>
        <taxon>Actinopterygii</taxon>
        <taxon>Neopterygii</taxon>
        <taxon>Teleostei</taxon>
        <taxon>Osteoglossocephala</taxon>
        <taxon>Osteoglossomorpha</taxon>
        <taxon>Osteoglossiformes</taxon>
        <taxon>Osteoglossidae</taxon>
        <taxon>Scleropages</taxon>
    </lineage>
</organism>
<feature type="region of interest" description="Disordered" evidence="9">
    <location>
        <begin position="219"/>
        <end position="250"/>
    </location>
</feature>
<evidence type="ECO:0000256" key="5">
    <source>
        <dbReference type="ARBA" id="ARBA00022843"/>
    </source>
</evidence>
<dbReference type="RefSeq" id="XP_029113963.1">
    <property type="nucleotide sequence ID" value="XM_029258130.1"/>
</dbReference>
<keyword evidence="2" id="KW-1017">Isopeptide bond</keyword>
<sequence length="1454" mass="158166">MQVNPIQMNVGDGVAVSKDLKKEHRIMVGNLPSQKLPPDLTADLPLDRKQGPTADLKNLVSLKSGHVKNCLEAPVTFSYDSTALLSPALQTTALQEQTKVCKNVDGDELVAPLNQDPTDPTKKTHTQPQTVINLPPGVQCSSHFKAGQPIAFLVPSNSESPVGKIALHSLGQVAAVSADSHMQGTSSAMSTQLRAYSYHLSIGRALAPEAELPTATRKPACGTLSSRKSFKARKEHTLTQESVPSPAGPFPLKQSTLDSVPVLPLSISPSSHTCSTQASINAPSRMLNEMEKCPSTNVPHSVENASLTYARLKSLRSTEEHPTVCIGEARDLPLDLSSKSKRQKTEAEKALLSDPHLESGQNDTMASKKIHQTQANIAPTVPYAILLDTMRNGAPPKNGITLLNHQVLEPSTSYSKISVNGSINLPGTYVGVANPVLASTLCSKDGKNSAFLEDLQSLGRPETISIIDQGDQLVSKGKKGSPVKRDAQKFHSKHLSSIQKNGDAGQPKDVIPRVYNRQSHCKIGAKKAVVPHSPKVNQMTLLPDLTASVQKKATERSPQPWTSTNTQDTVLQNSPKRVEEKQEISKWCFSSSMSTVKQGSPKMSGPASQACCNPIALDPERVSSLPPSPLESPTWQKREPSNSSPPTKRDVKLKRSSPSGTPSGIARNDAALGGKAVEECAKQEDITEKRHEPQNSRPVHNQVPGGCCQNKGKVKRRSSLVFEAGDSTKDERPLTACTSPRVKLDGVAFSILTGKSTAVTQLGEETNGTSGVKEGCTTSRAIVNKCKKSRQSKRVKTLQDPLGISITKHHKEVPVIKNQQQAKKLKVRLGPVVEPSQPGVRERKRPLEGKGSAPMEELSYSKAGDGNSCPVTPLNLRGTSGRLIGSAAEVWSSEGGAAKPKRGRRRAEEIERRDHGSSTAAPLALPPPPRRPRGRPRSTPRPNEAQQTPVAAGRRSMEHAGVEKKRKRCKNRRYQNGEYVMERDVSRDEPNRKCVTTRRAARDEAVQKMGGIYPRLRTTLPGRSASPDSCSRGVLLTHAGSSRHSDPSTAAELADKPSGKRKFKSKHLSNEEEEEKLKNKSGPLGKRSSSLITDVNSTPLKKRSSPGSVSSPKGLPSATACRRGITRRRGAAESALSRPVPPEVRRLIVNKNAGETLLQRAARLGYQEVVQYCLERDVREVNRRDNAGYTALHEASAQGWAAIVRLLLDHGADVNCSAQDGTRPIHDAVANDNMTVVWMLLSHGADPTLATYSGQNALKLAQSSGMKTFLMEYCADLDGRPCEDPNLQWDFYSSMVLETEEKECWDFLLSLPEVSEPDGDAALEEEETDAEDGFSFEFSEEPHLPCYHVQVSLSQGYCNWFLLSDVLRRLKTSARIFQARYPHFEVVGMPRVGLRQQVSLSQIAPMPEELLREGDGDSDSPVQLVRCVPDLQRLLGSSVHCLEREQLSVDPCSR</sequence>
<dbReference type="GeneID" id="108931052"/>
<keyword evidence="4" id="KW-0677">Repeat</keyword>
<evidence type="ECO:0000256" key="2">
    <source>
        <dbReference type="ARBA" id="ARBA00022499"/>
    </source>
</evidence>
<dbReference type="GeneTree" id="ENSGT00940000153737"/>
<dbReference type="RefSeq" id="XP_029113964.1">
    <property type="nucleotide sequence ID" value="XM_029258131.1"/>
</dbReference>
<dbReference type="GO" id="GO:0000122">
    <property type="term" value="P:negative regulation of transcription by RNA polymerase II"/>
    <property type="evidence" value="ECO:0007669"/>
    <property type="project" value="TreeGrafter"/>
</dbReference>
<feature type="repeat" description="ANK" evidence="8">
    <location>
        <begin position="1187"/>
        <end position="1219"/>
    </location>
</feature>
<keyword evidence="8" id="KW-0040">ANK repeat</keyword>
<feature type="compositionally biased region" description="Basic and acidic residues" evidence="9">
    <location>
        <begin position="906"/>
        <end position="916"/>
    </location>
</feature>
<dbReference type="PROSITE" id="PS50088">
    <property type="entry name" value="ANK_REPEAT"/>
    <property type="match status" value="2"/>
</dbReference>
<accession>A0A8C9VPV6</accession>
<feature type="domain" description="BCL-6 corepressor PCGF1 binding" evidence="10">
    <location>
        <begin position="1332"/>
        <end position="1443"/>
    </location>
</feature>
<proteinExistence type="inferred from homology"/>
<dbReference type="Gene3D" id="3.10.260.40">
    <property type="entry name" value="BCL-6 corepressor, PCGF1 binding domain"/>
    <property type="match status" value="1"/>
</dbReference>
<dbReference type="Pfam" id="PF16553">
    <property type="entry name" value="PUFD"/>
    <property type="match status" value="1"/>
</dbReference>
<feature type="compositionally biased region" description="Polar residues" evidence="9">
    <location>
        <begin position="1087"/>
        <end position="1111"/>
    </location>
</feature>
<evidence type="ECO:0000256" key="7">
    <source>
        <dbReference type="ARBA" id="ARBA00034703"/>
    </source>
</evidence>
<feature type="compositionally biased region" description="Basic and acidic residues" evidence="9">
    <location>
        <begin position="980"/>
        <end position="992"/>
    </location>
</feature>
<comment type="subcellular location">
    <subcellularLocation>
        <location evidence="1">Nucleus</location>
    </subcellularLocation>
</comment>
<feature type="repeat" description="ANK" evidence="8">
    <location>
        <begin position="1220"/>
        <end position="1252"/>
    </location>
</feature>
<dbReference type="InterPro" id="IPR032365">
    <property type="entry name" value="PUFD"/>
</dbReference>
<gene>
    <name evidence="11" type="primary">LOC108931052</name>
</gene>
<dbReference type="InterPro" id="IPR002110">
    <property type="entry name" value="Ankyrin_rpt"/>
</dbReference>
<dbReference type="FunFam" id="1.25.40.20:FF:000032">
    <property type="entry name" value="BCL-6 corepressor isoform X1"/>
    <property type="match status" value="1"/>
</dbReference>
<reference evidence="11" key="2">
    <citation type="submission" date="2025-08" db="UniProtKB">
        <authorList>
            <consortium name="Ensembl"/>
        </authorList>
    </citation>
    <scope>IDENTIFICATION</scope>
</reference>
<dbReference type="SUPFAM" id="SSF48403">
    <property type="entry name" value="Ankyrin repeat"/>
    <property type="match status" value="1"/>
</dbReference>
<dbReference type="PROSITE" id="PS50297">
    <property type="entry name" value="ANK_REP_REGION"/>
    <property type="match status" value="2"/>
</dbReference>
<feature type="compositionally biased region" description="Basic and acidic residues" evidence="9">
    <location>
        <begin position="676"/>
        <end position="694"/>
    </location>
</feature>
<dbReference type="PANTHER" id="PTHR24117:SF6">
    <property type="entry name" value="BCL-6 COREPRESSOR-LIKE PROTEIN 1"/>
    <property type="match status" value="1"/>
</dbReference>
<comment type="similarity">
    <text evidence="7">Belongs to the BCOR family.</text>
</comment>
<dbReference type="PANTHER" id="PTHR24117">
    <property type="entry name" value="AGAP007537-PB"/>
    <property type="match status" value="1"/>
</dbReference>
<evidence type="ECO:0000256" key="1">
    <source>
        <dbReference type="ARBA" id="ARBA00004123"/>
    </source>
</evidence>
<feature type="region of interest" description="Disordered" evidence="9">
    <location>
        <begin position="337"/>
        <end position="363"/>
    </location>
</feature>
<dbReference type="InterPro" id="IPR036770">
    <property type="entry name" value="Ankyrin_rpt-contain_sf"/>
</dbReference>
<evidence type="ECO:0000259" key="10">
    <source>
        <dbReference type="Pfam" id="PF16553"/>
    </source>
</evidence>
<feature type="compositionally biased region" description="Polar residues" evidence="9">
    <location>
        <begin position="549"/>
        <end position="575"/>
    </location>
</feature>
<feature type="region of interest" description="Disordered" evidence="9">
    <location>
        <begin position="549"/>
        <end position="584"/>
    </location>
</feature>
<evidence type="ECO:0000256" key="6">
    <source>
        <dbReference type="ARBA" id="ARBA00023242"/>
    </source>
</evidence>
<evidence type="ECO:0000313" key="11">
    <source>
        <dbReference type="Ensembl" id="ENSSFOP00015063108.1"/>
    </source>
</evidence>
<evidence type="ECO:0000313" key="12">
    <source>
        <dbReference type="Proteomes" id="UP000694397"/>
    </source>
</evidence>
<evidence type="ECO:0000256" key="8">
    <source>
        <dbReference type="PROSITE-ProRule" id="PRU00023"/>
    </source>
</evidence>
<feature type="region of interest" description="Disordered" evidence="9">
    <location>
        <begin position="594"/>
        <end position="613"/>
    </location>
</feature>
<dbReference type="Gene3D" id="1.25.40.20">
    <property type="entry name" value="Ankyrin repeat-containing domain"/>
    <property type="match status" value="1"/>
</dbReference>
<dbReference type="GO" id="GO:0003714">
    <property type="term" value="F:transcription corepressor activity"/>
    <property type="evidence" value="ECO:0007669"/>
    <property type="project" value="TreeGrafter"/>
</dbReference>
<dbReference type="SMART" id="SM00248">
    <property type="entry name" value="ANK"/>
    <property type="match status" value="3"/>
</dbReference>
<reference evidence="11" key="3">
    <citation type="submission" date="2025-09" db="UniProtKB">
        <authorList>
            <consortium name="Ensembl"/>
        </authorList>
    </citation>
    <scope>IDENTIFICATION</scope>
</reference>
<keyword evidence="6" id="KW-0539">Nucleus</keyword>
<feature type="region of interest" description="Disordered" evidence="9">
    <location>
        <begin position="618"/>
        <end position="710"/>
    </location>
</feature>
<feature type="compositionally biased region" description="Basic residues" evidence="9">
    <location>
        <begin position="964"/>
        <end position="973"/>
    </location>
</feature>
<dbReference type="PRINTS" id="PR01415">
    <property type="entry name" value="ANKYRIN"/>
</dbReference>
<keyword evidence="3" id="KW-0597">Phosphoprotein</keyword>
<keyword evidence="5" id="KW-0832">Ubl conjugation</keyword>
<evidence type="ECO:0000256" key="9">
    <source>
        <dbReference type="SAM" id="MobiDB-lite"/>
    </source>
</evidence>